<gene>
    <name evidence="1" type="ORF">NMH_0005</name>
</gene>
<evidence type="ECO:0000313" key="2">
    <source>
        <dbReference type="Proteomes" id="UP000032707"/>
    </source>
</evidence>
<dbReference type="PATRIC" id="fig|909420.4.peg.449"/>
<organism evidence="1 2">
    <name type="scientific">Neisseria meningitidis serogroup B / serotype 15 (strain H44/76)</name>
    <dbReference type="NCBI Taxonomy" id="909420"/>
    <lineage>
        <taxon>Bacteria</taxon>
        <taxon>Pseudomonadati</taxon>
        <taxon>Pseudomonadota</taxon>
        <taxon>Betaproteobacteria</taxon>
        <taxon>Neisseriales</taxon>
        <taxon>Neisseriaceae</taxon>
        <taxon>Neisseria</taxon>
    </lineage>
</organism>
<comment type="caution">
    <text evidence="1">The sequence shown here is derived from an EMBL/GenBank/DDBJ whole genome shotgun (WGS) entry which is preliminary data.</text>
</comment>
<reference evidence="1 2" key="1">
    <citation type="journal article" date="2011" name="J. Bacteriol.">
        <title>Genome sequence of Neisseria meningitidis serogroup B strain H44/76.</title>
        <authorList>
            <person name="Piet J.R."/>
            <person name="Huis In 't Veld R.A."/>
            <person name="van Schaik B.D."/>
            <person name="van Kampen A.H."/>
            <person name="Baas F."/>
            <person name="van de Beek D."/>
            <person name="Pannekoek Y."/>
            <person name="van der Ende A."/>
        </authorList>
    </citation>
    <scope>NUCLEOTIDE SEQUENCE [LARGE SCALE GENOMIC DNA]</scope>
    <source>
        <strain evidence="1 2">H44/76</strain>
    </source>
</reference>
<evidence type="ECO:0000313" key="1">
    <source>
        <dbReference type="EMBL" id="EFV64407.1"/>
    </source>
</evidence>
<accession>E6MV00</accession>
<protein>
    <submittedName>
        <fullName evidence="1">Uncharacterized protein</fullName>
    </submittedName>
</protein>
<dbReference type="AlphaFoldDB" id="E6MV00"/>
<sequence>MPCGTLSADEFKGRLKKRSRRLFHLPCDKGCLKNSRC</sequence>
<dbReference type="EMBL" id="AEQZ01000011">
    <property type="protein sequence ID" value="EFV64407.1"/>
    <property type="molecule type" value="Genomic_DNA"/>
</dbReference>
<name>E6MV00_NEIMH</name>
<proteinExistence type="predicted"/>
<dbReference type="Proteomes" id="UP000032707">
    <property type="component" value="Unassembled WGS sequence"/>
</dbReference>